<dbReference type="OMA" id="AEWHRQD"/>
<reference evidence="3" key="1">
    <citation type="journal article" date="2017" name="Genome Biol.">
        <title>Comparative genomics reveals high biological diversity and specific adaptations in the industrially and medically important fungal genus Aspergillus.</title>
        <authorList>
            <person name="de Vries R.P."/>
            <person name="Riley R."/>
            <person name="Wiebenga A."/>
            <person name="Aguilar-Osorio G."/>
            <person name="Amillis S."/>
            <person name="Uchima C.A."/>
            <person name="Anderluh G."/>
            <person name="Asadollahi M."/>
            <person name="Askin M."/>
            <person name="Barry K."/>
            <person name="Battaglia E."/>
            <person name="Bayram O."/>
            <person name="Benocci T."/>
            <person name="Braus-Stromeyer S.A."/>
            <person name="Caldana C."/>
            <person name="Canovas D."/>
            <person name="Cerqueira G.C."/>
            <person name="Chen F."/>
            <person name="Chen W."/>
            <person name="Choi C."/>
            <person name="Clum A."/>
            <person name="Dos Santos R.A."/>
            <person name="Damasio A.R."/>
            <person name="Diallinas G."/>
            <person name="Emri T."/>
            <person name="Fekete E."/>
            <person name="Flipphi M."/>
            <person name="Freyberg S."/>
            <person name="Gallo A."/>
            <person name="Gournas C."/>
            <person name="Habgood R."/>
            <person name="Hainaut M."/>
            <person name="Harispe M.L."/>
            <person name="Henrissat B."/>
            <person name="Hilden K.S."/>
            <person name="Hope R."/>
            <person name="Hossain A."/>
            <person name="Karabika E."/>
            <person name="Karaffa L."/>
            <person name="Karanyi Z."/>
            <person name="Krasevec N."/>
            <person name="Kuo A."/>
            <person name="Kusch H."/>
            <person name="LaButti K."/>
            <person name="Lagendijk E.L."/>
            <person name="Lapidus A."/>
            <person name="Levasseur A."/>
            <person name="Lindquist E."/>
            <person name="Lipzen A."/>
            <person name="Logrieco A.F."/>
            <person name="MacCabe A."/>
            <person name="Maekelae M.R."/>
            <person name="Malavazi I."/>
            <person name="Melin P."/>
            <person name="Meyer V."/>
            <person name="Mielnichuk N."/>
            <person name="Miskei M."/>
            <person name="Molnar A.P."/>
            <person name="Mule G."/>
            <person name="Ngan C.Y."/>
            <person name="Orejas M."/>
            <person name="Orosz E."/>
            <person name="Ouedraogo J.P."/>
            <person name="Overkamp K.M."/>
            <person name="Park H.-S."/>
            <person name="Perrone G."/>
            <person name="Piumi F."/>
            <person name="Punt P.J."/>
            <person name="Ram A.F."/>
            <person name="Ramon A."/>
            <person name="Rauscher S."/>
            <person name="Record E."/>
            <person name="Riano-Pachon D.M."/>
            <person name="Robert V."/>
            <person name="Roehrig J."/>
            <person name="Ruller R."/>
            <person name="Salamov A."/>
            <person name="Salih N.S."/>
            <person name="Samson R.A."/>
            <person name="Sandor E."/>
            <person name="Sanguinetti M."/>
            <person name="Schuetze T."/>
            <person name="Sepcic K."/>
            <person name="Shelest E."/>
            <person name="Sherlock G."/>
            <person name="Sophianopoulou V."/>
            <person name="Squina F.M."/>
            <person name="Sun H."/>
            <person name="Susca A."/>
            <person name="Todd R.B."/>
            <person name="Tsang A."/>
            <person name="Unkles S.E."/>
            <person name="van de Wiele N."/>
            <person name="van Rossen-Uffink D."/>
            <person name="Oliveira J.V."/>
            <person name="Vesth T.C."/>
            <person name="Visser J."/>
            <person name="Yu J.-H."/>
            <person name="Zhou M."/>
            <person name="Andersen M.R."/>
            <person name="Archer D.B."/>
            <person name="Baker S.E."/>
            <person name="Benoit I."/>
            <person name="Brakhage A.A."/>
            <person name="Braus G.H."/>
            <person name="Fischer R."/>
            <person name="Frisvad J.C."/>
            <person name="Goldman G.H."/>
            <person name="Houbraken J."/>
            <person name="Oakley B."/>
            <person name="Pocsi I."/>
            <person name="Scazzocchio C."/>
            <person name="Seiboth B."/>
            <person name="vanKuyk P.A."/>
            <person name="Wortman J."/>
            <person name="Dyer P.S."/>
            <person name="Grigoriev I.V."/>
        </authorList>
    </citation>
    <scope>NUCLEOTIDE SEQUENCE [LARGE SCALE GENOMIC DNA]</scope>
    <source>
        <strain evidence="3">ITEM 5010</strain>
    </source>
</reference>
<feature type="compositionally biased region" description="Basic and acidic residues" evidence="1">
    <location>
        <begin position="395"/>
        <end position="411"/>
    </location>
</feature>
<dbReference type="EMBL" id="KV907494">
    <property type="protein sequence ID" value="OOF99953.1"/>
    <property type="molecule type" value="Genomic_DNA"/>
</dbReference>
<keyword evidence="3" id="KW-1185">Reference proteome</keyword>
<dbReference type="OrthoDB" id="4501861at2759"/>
<feature type="compositionally biased region" description="Polar residues" evidence="1">
    <location>
        <begin position="297"/>
        <end position="306"/>
    </location>
</feature>
<sequence length="513" mass="55315">MAEWHRQDLGQDSYSDDDLAYLESDLFSPFNLSPPDSFCSSGPDFPSQRSSQAGQDREDRPSVASSLFNEPVTSLPVVVQGRVRATGTTGSSGAQGSGSASSAILKTFYESQWATGIDKISWKECSSQPVSRSPGERGVEWSQRHSLGGQPFITADILSRLPVGFIWKNVGKGLSVSPRHSIPRPLHLHALEPKAVLVGSGLTTNPQLIIDASQVHEERQSAENLRQACSSTKVQHLGLGSNLDPQIRLWSTCISPIGQDTLSVGLSSSAFLDTKTTLEIVEMAGGANKSTKKTRGQRANSSSLGSATVHHNDPVEGSGTDIAKISAAPATCLQSGTRPRPTEADEINPTRRASGELVSRGTQTEPVRLLPAQGYRGTVAYQAFNGSQTAPAEPQRFHQRDRDRGNEIPRRPAREAPIISGLLRDIPPMAYVPMSHNASRANLVPSIPFANPSVQGGRGSMADPHGDNRASVHPRLVEAREFQTYVNFMLDEVHDNIEDGLEDIGLMMTFPTS</sequence>
<dbReference type="VEuPathDB" id="FungiDB:ASPCADRAFT_1618"/>
<name>A0A1R3RZR2_ASPC5</name>
<evidence type="ECO:0000313" key="2">
    <source>
        <dbReference type="EMBL" id="OOF99953.1"/>
    </source>
</evidence>
<evidence type="ECO:0000313" key="3">
    <source>
        <dbReference type="Proteomes" id="UP000188318"/>
    </source>
</evidence>
<protein>
    <submittedName>
        <fullName evidence="2">Uncharacterized protein</fullName>
    </submittedName>
</protein>
<feature type="region of interest" description="Disordered" evidence="1">
    <location>
        <begin position="387"/>
        <end position="411"/>
    </location>
</feature>
<gene>
    <name evidence="2" type="ORF">ASPCADRAFT_1618</name>
</gene>
<feature type="region of interest" description="Disordered" evidence="1">
    <location>
        <begin position="33"/>
        <end position="66"/>
    </location>
</feature>
<evidence type="ECO:0000256" key="1">
    <source>
        <dbReference type="SAM" id="MobiDB-lite"/>
    </source>
</evidence>
<proteinExistence type="predicted"/>
<accession>A0A1R3RZR2</accession>
<dbReference type="Proteomes" id="UP000188318">
    <property type="component" value="Unassembled WGS sequence"/>
</dbReference>
<feature type="region of interest" description="Disordered" evidence="1">
    <location>
        <begin position="287"/>
        <end position="362"/>
    </location>
</feature>
<dbReference type="AlphaFoldDB" id="A0A1R3RZR2"/>
<organism evidence="2 3">
    <name type="scientific">Aspergillus carbonarius (strain ITEM 5010)</name>
    <dbReference type="NCBI Taxonomy" id="602072"/>
    <lineage>
        <taxon>Eukaryota</taxon>
        <taxon>Fungi</taxon>
        <taxon>Dikarya</taxon>
        <taxon>Ascomycota</taxon>
        <taxon>Pezizomycotina</taxon>
        <taxon>Eurotiomycetes</taxon>
        <taxon>Eurotiomycetidae</taxon>
        <taxon>Eurotiales</taxon>
        <taxon>Aspergillaceae</taxon>
        <taxon>Aspergillus</taxon>
        <taxon>Aspergillus subgen. Circumdati</taxon>
    </lineage>
</organism>